<protein>
    <recommendedName>
        <fullName evidence="5">DUF31 domain-containing protein</fullName>
    </recommendedName>
</protein>
<dbReference type="EMBL" id="VFSY01000024">
    <property type="protein sequence ID" value="TPI01844.1"/>
    <property type="molecule type" value="Genomic_DNA"/>
</dbReference>
<evidence type="ECO:0000256" key="2">
    <source>
        <dbReference type="SAM" id="SignalP"/>
    </source>
</evidence>
<evidence type="ECO:0008006" key="5">
    <source>
        <dbReference type="Google" id="ProtNLM"/>
    </source>
</evidence>
<name>A0A502M5W3_9MOLU</name>
<feature type="chain" id="PRO_5021252750" description="DUF31 domain-containing protein" evidence="2">
    <location>
        <begin position="19"/>
        <end position="580"/>
    </location>
</feature>
<keyword evidence="2" id="KW-0732">Signal</keyword>
<dbReference type="RefSeq" id="WP_140701094.1">
    <property type="nucleotide sequence ID" value="NZ_VFSY01000024.1"/>
</dbReference>
<feature type="signal peptide" evidence="2">
    <location>
        <begin position="1"/>
        <end position="18"/>
    </location>
</feature>
<comment type="caution">
    <text evidence="3">The sequence shown here is derived from an EMBL/GenBank/DDBJ whole genome shotgun (WGS) entry which is preliminary data.</text>
</comment>
<sequence>MRKFKKALLTLATVSAVAIVPATVVSCDLLGDVKQYISDIIDSEKEKIKKDIEVESKKITDNIVKSIKDNIPAIGDLNKLTPPSDNPNDKRSTEKPNEEEVVIPDSGIVPAPKPVDPSTQPHTSTTDGNDTNDNTTSEEGDSSTLDESNGNTESTTLSHEAPTEEVDNNPNLAFLDDPSTSYDTSTLQGLANTYLKEARTKLSTKSERLQPYKINVPDSQDRHSVVHINDGTLKDLNHYNLSKFIPKEKTEEYLRTHSDKKDDPVYMNSRLESYPKWTNIFNYYDANSSKYAFTTQAKDLGLVTLGVAKIGSGSILTIKPYVSLTGRIIYHLYLLTNHHVASSNLFKKYKYLELAVFHDNLLAKIYGTFNYTPDPELAKNDMAVMEFIFEDDSTMEKMPILKQYINNYPLIQHVNTELNEQNTAIATRVITRGRTRDFGGSSIDYNGVSQTVFVNPFKLANSELSDTVSATINDSLPGVSGTGVWLLTKQDNKIVPVLYGVLSGGFISEEDRKKINKGQRYDLDFSWKVDKNYVGISFIHVKTDALKPVLQKIDEDYINYLIELKNQANNLGFLRNLRIG</sequence>
<gene>
    <name evidence="3" type="ORF">FJM01_01860</name>
</gene>
<accession>A0A502M5W3</accession>
<proteinExistence type="predicted"/>
<feature type="compositionally biased region" description="Polar residues" evidence="1">
    <location>
        <begin position="142"/>
        <end position="158"/>
    </location>
</feature>
<dbReference type="PROSITE" id="PS51257">
    <property type="entry name" value="PROKAR_LIPOPROTEIN"/>
    <property type="match status" value="1"/>
</dbReference>
<feature type="compositionally biased region" description="Basic and acidic residues" evidence="1">
    <location>
        <begin position="87"/>
        <end position="98"/>
    </location>
</feature>
<dbReference type="AlphaFoldDB" id="A0A502M5W3"/>
<evidence type="ECO:0000256" key="1">
    <source>
        <dbReference type="SAM" id="MobiDB-lite"/>
    </source>
</evidence>
<feature type="compositionally biased region" description="Low complexity" evidence="1">
    <location>
        <begin position="123"/>
        <end position="135"/>
    </location>
</feature>
<organism evidence="3 4">
    <name type="scientific">Mycoplasma struthionis</name>
    <dbReference type="NCBI Taxonomy" id="538220"/>
    <lineage>
        <taxon>Bacteria</taxon>
        <taxon>Bacillati</taxon>
        <taxon>Mycoplasmatota</taxon>
        <taxon>Mollicutes</taxon>
        <taxon>Mycoplasmataceae</taxon>
        <taxon>Mycoplasma</taxon>
    </lineage>
</organism>
<dbReference type="Proteomes" id="UP000317904">
    <property type="component" value="Unassembled WGS sequence"/>
</dbReference>
<feature type="region of interest" description="Disordered" evidence="1">
    <location>
        <begin position="73"/>
        <end position="185"/>
    </location>
</feature>
<evidence type="ECO:0000313" key="3">
    <source>
        <dbReference type="EMBL" id="TPI01844.1"/>
    </source>
</evidence>
<evidence type="ECO:0000313" key="4">
    <source>
        <dbReference type="Proteomes" id="UP000317904"/>
    </source>
</evidence>
<reference evidence="3 4" key="1">
    <citation type="submission" date="2019-06" db="EMBL/GenBank/DDBJ databases">
        <title>A comparative genomics study of ostrich specific Mycoplasmas.</title>
        <authorList>
            <person name="Botes A."/>
            <person name="Nel T."/>
        </authorList>
    </citation>
    <scope>NUCLEOTIDE SEQUENCE [LARGE SCALE GENOMIC DNA]</scope>
    <source>
        <strain evidence="3 4">Ms01</strain>
    </source>
</reference>